<reference evidence="1" key="1">
    <citation type="submission" date="2018-05" db="EMBL/GenBank/DDBJ databases">
        <authorList>
            <person name="Lanie J.A."/>
            <person name="Ng W.-L."/>
            <person name="Kazmierczak K.M."/>
            <person name="Andrzejewski T.M."/>
            <person name="Davidsen T.M."/>
            <person name="Wayne K.J."/>
            <person name="Tettelin H."/>
            <person name="Glass J.I."/>
            <person name="Rusch D."/>
            <person name="Podicherti R."/>
            <person name="Tsui H.-C.T."/>
            <person name="Winkler M.E."/>
        </authorList>
    </citation>
    <scope>NUCLEOTIDE SEQUENCE</scope>
</reference>
<feature type="non-terminal residue" evidence="1">
    <location>
        <position position="309"/>
    </location>
</feature>
<name>A0A382JZP7_9ZZZZ</name>
<evidence type="ECO:0000313" key="1">
    <source>
        <dbReference type="EMBL" id="SVC17055.1"/>
    </source>
</evidence>
<dbReference type="EMBL" id="UINC01077176">
    <property type="protein sequence ID" value="SVC17055.1"/>
    <property type="molecule type" value="Genomic_DNA"/>
</dbReference>
<protein>
    <submittedName>
        <fullName evidence="1">Uncharacterized protein</fullName>
    </submittedName>
</protein>
<proteinExistence type="predicted"/>
<accession>A0A382JZP7</accession>
<gene>
    <name evidence="1" type="ORF">METZ01_LOCUS269909</name>
</gene>
<organism evidence="1">
    <name type="scientific">marine metagenome</name>
    <dbReference type="NCBI Taxonomy" id="408172"/>
    <lineage>
        <taxon>unclassified sequences</taxon>
        <taxon>metagenomes</taxon>
        <taxon>ecological metagenomes</taxon>
    </lineage>
</organism>
<dbReference type="AlphaFoldDB" id="A0A382JZP7"/>
<dbReference type="InterPro" id="IPR029048">
    <property type="entry name" value="HSP70_C_sf"/>
</dbReference>
<dbReference type="SUPFAM" id="SSF100934">
    <property type="entry name" value="Heat shock protein 70kD (HSP70), C-terminal subdomain"/>
    <property type="match status" value="1"/>
</dbReference>
<dbReference type="Gene3D" id="1.20.1270.10">
    <property type="match status" value="1"/>
</dbReference>
<sequence length="309" mass="35322">MSHNDTQVAWSLDDKGPVEIGKKNQWEFDGLDKKSRAKWKPRIAGAEKAGRNKTHYCCCQLCVPLKVNQGRENQWSFSTVTAGPNLSSCDLLPMITEFSNSTGEGAKHRKAKEILTRFLESKDARSKFDVNKVHPDGYQIPGESVQPDITIEHNDNSWTYVEIVDTHAPHQNPIAWMFYETRQAQLVVIDVDDDRGWHYDKHLIGKLLIKKFERYFNDPVRTNAPKTWDERVQRHIPIAGLISKWVGEHLQEEGRLASELADARTEAKEVIEFLRNTMAELGDKVSDEHKDLIMSGINDLETAIKSDDQ</sequence>